<feature type="domain" description="DUF1570" evidence="2">
    <location>
        <begin position="136"/>
        <end position="223"/>
    </location>
</feature>
<feature type="transmembrane region" description="Helical" evidence="1">
    <location>
        <begin position="7"/>
        <end position="28"/>
    </location>
</feature>
<evidence type="ECO:0000259" key="2">
    <source>
        <dbReference type="Pfam" id="PF07607"/>
    </source>
</evidence>
<dbReference type="InterPro" id="IPR011464">
    <property type="entry name" value="DUF1570"/>
</dbReference>
<dbReference type="AlphaFoldDB" id="A0AAU7CC73"/>
<gene>
    <name evidence="3" type="ORF">V5E97_31070</name>
</gene>
<dbReference type="RefSeq" id="WP_406695471.1">
    <property type="nucleotide sequence ID" value="NZ_CP155447.1"/>
</dbReference>
<evidence type="ECO:0000256" key="1">
    <source>
        <dbReference type="SAM" id="Phobius"/>
    </source>
</evidence>
<keyword evidence="1" id="KW-1133">Transmembrane helix</keyword>
<proteinExistence type="predicted"/>
<name>A0AAU7CC73_9BACT</name>
<evidence type="ECO:0000313" key="3">
    <source>
        <dbReference type="EMBL" id="XBH02730.1"/>
    </source>
</evidence>
<accession>A0AAU7CC73</accession>
<dbReference type="Gene3D" id="1.10.390.20">
    <property type="match status" value="1"/>
</dbReference>
<organism evidence="3">
    <name type="scientific">Singulisphaera sp. Ch08</name>
    <dbReference type="NCBI Taxonomy" id="3120278"/>
    <lineage>
        <taxon>Bacteria</taxon>
        <taxon>Pseudomonadati</taxon>
        <taxon>Planctomycetota</taxon>
        <taxon>Planctomycetia</taxon>
        <taxon>Isosphaerales</taxon>
        <taxon>Isosphaeraceae</taxon>
        <taxon>Singulisphaera</taxon>
    </lineage>
</organism>
<keyword evidence="1" id="KW-0472">Membrane</keyword>
<dbReference type="Pfam" id="PF07607">
    <property type="entry name" value="DUF1570"/>
    <property type="match status" value="1"/>
</dbReference>
<sequence length="314" mass="35637">MQERQPVWMYLILASLVSLGFVGCATMGEQPQSLVPTQYRTRTGPYAVFSNFPIAADSPAIRSLHSLENDVEANLGVRVNSDEPPVEVYILNDRQSFSHFLKFYYPELPPRRAFFLAQGPQRVVFTFMGERLEEDLRHEATHALLNVAFGDLPLWLDEGLAEYFEGADTQRGLNKEHLGRLPKDLAEGWKPDLARLETLTSVRQMTPRDYRESWAWVHYMLNGSNSSKSILLAYLADLRTDPKAATLSVRLRDEDGKGARVLLAYLDRIRESTVAVRPTTAATTVRLQDNALEASRVAPQRRSVFTRMRSFFGL</sequence>
<protein>
    <submittedName>
        <fullName evidence="3">DUF1570 domain-containing protein</fullName>
    </submittedName>
</protein>
<dbReference type="PROSITE" id="PS51257">
    <property type="entry name" value="PROKAR_LIPOPROTEIN"/>
    <property type="match status" value="1"/>
</dbReference>
<reference evidence="3" key="1">
    <citation type="submission" date="2024-05" db="EMBL/GenBank/DDBJ databases">
        <title>Planctomycetes of the genus Singulisphaera possess chitinolytic capabilities.</title>
        <authorList>
            <person name="Ivanova A."/>
        </authorList>
    </citation>
    <scope>NUCLEOTIDE SEQUENCE</scope>
    <source>
        <strain evidence="3">Ch08T</strain>
    </source>
</reference>
<keyword evidence="1" id="KW-0812">Transmembrane</keyword>
<dbReference type="EMBL" id="CP155447">
    <property type="protein sequence ID" value="XBH02730.1"/>
    <property type="molecule type" value="Genomic_DNA"/>
</dbReference>